<dbReference type="InterPro" id="IPR002941">
    <property type="entry name" value="DNA_methylase_N4/N6"/>
</dbReference>
<evidence type="ECO:0000259" key="4">
    <source>
        <dbReference type="Pfam" id="PF01555"/>
    </source>
</evidence>
<name>A0A388T747_TERA1</name>
<dbReference type="PANTHER" id="PTHR13370">
    <property type="entry name" value="RNA METHYLASE-RELATED"/>
    <property type="match status" value="1"/>
</dbReference>
<dbReference type="GO" id="GO:0009007">
    <property type="term" value="F:site-specific DNA-methyltransferase (adenine-specific) activity"/>
    <property type="evidence" value="ECO:0007669"/>
    <property type="project" value="TreeGrafter"/>
</dbReference>
<dbReference type="Pfam" id="PF01555">
    <property type="entry name" value="N6_N4_Mtase"/>
    <property type="match status" value="1"/>
</dbReference>
<reference evidence="5 6" key="1">
    <citation type="journal article" date="2019" name="ISME J.">
        <title>Genome analyses of uncultured TG2/ZB3 bacteria in 'Margulisbacteria' specifically attached to ectosymbiotic spirochetes of protists in the termite gut.</title>
        <authorList>
            <person name="Utami Y.D."/>
            <person name="Kuwahara H."/>
            <person name="Igai K."/>
            <person name="Murakami T."/>
            <person name="Sugaya K."/>
            <person name="Morikawa T."/>
            <person name="Nagura Y."/>
            <person name="Yuki M."/>
            <person name="Deevong P."/>
            <person name="Inoue T."/>
            <person name="Kihara K."/>
            <person name="Lo N."/>
            <person name="Yamada A."/>
            <person name="Ohkuma M."/>
            <person name="Hongoh Y."/>
        </authorList>
    </citation>
    <scope>NUCLEOTIDE SEQUENCE [LARGE SCALE GENOMIC DNA]</scope>
    <source>
        <strain evidence="5">NkOx7-01</strain>
    </source>
</reference>
<evidence type="ECO:0000256" key="2">
    <source>
        <dbReference type="ARBA" id="ARBA00022679"/>
    </source>
</evidence>
<dbReference type="PANTHER" id="PTHR13370:SF3">
    <property type="entry name" value="TRNA (GUANINE(10)-N2)-METHYLTRANSFERASE HOMOLOG"/>
    <property type="match status" value="1"/>
</dbReference>
<gene>
    <name evidence="5" type="ORF">NO1_0017</name>
</gene>
<dbReference type="GO" id="GO:0032259">
    <property type="term" value="P:methylation"/>
    <property type="evidence" value="ECO:0007669"/>
    <property type="project" value="UniProtKB-KW"/>
</dbReference>
<comment type="caution">
    <text evidence="5">The sequence shown here is derived from an EMBL/GenBank/DDBJ whole genome shotgun (WGS) entry which is preliminary data.</text>
</comment>
<dbReference type="GO" id="GO:0003677">
    <property type="term" value="F:DNA binding"/>
    <property type="evidence" value="ECO:0007669"/>
    <property type="project" value="InterPro"/>
</dbReference>
<dbReference type="InterPro" id="IPR029063">
    <property type="entry name" value="SAM-dependent_MTases_sf"/>
</dbReference>
<comment type="similarity">
    <text evidence="3">Belongs to the N(4)/N(6)-methyltransferase family.</text>
</comment>
<evidence type="ECO:0000256" key="1">
    <source>
        <dbReference type="ARBA" id="ARBA00022603"/>
    </source>
</evidence>
<dbReference type="EMBL" id="BGZN01000001">
    <property type="protein sequence ID" value="GBR72497.1"/>
    <property type="molecule type" value="Genomic_DNA"/>
</dbReference>
<evidence type="ECO:0000313" key="6">
    <source>
        <dbReference type="Proteomes" id="UP000269352"/>
    </source>
</evidence>
<dbReference type="SUPFAM" id="SSF53335">
    <property type="entry name" value="S-adenosyl-L-methionine-dependent methyltransferases"/>
    <property type="match status" value="1"/>
</dbReference>
<dbReference type="PRINTS" id="PR00508">
    <property type="entry name" value="S21N4MTFRASE"/>
</dbReference>
<organism evidence="5 6">
    <name type="scientific">Termititenax aidoneus</name>
    <dbReference type="NCBI Taxonomy" id="2218524"/>
    <lineage>
        <taxon>Bacteria</taxon>
        <taxon>Bacillati</taxon>
        <taxon>Candidatus Margulisiibacteriota</taxon>
        <taxon>Candidatus Termititenacia</taxon>
        <taxon>Candidatus Termititenacales</taxon>
        <taxon>Candidatus Termititenacaceae</taxon>
        <taxon>Candidatus Termititenax</taxon>
    </lineage>
</organism>
<keyword evidence="2" id="KW-0808">Transferase</keyword>
<keyword evidence="1 5" id="KW-0489">Methyltransferase</keyword>
<dbReference type="InterPro" id="IPR001091">
    <property type="entry name" value="RM_Methyltransferase"/>
</dbReference>
<evidence type="ECO:0000256" key="3">
    <source>
        <dbReference type="RuleBase" id="RU362026"/>
    </source>
</evidence>
<dbReference type="GO" id="GO:0005737">
    <property type="term" value="C:cytoplasm"/>
    <property type="evidence" value="ECO:0007669"/>
    <property type="project" value="TreeGrafter"/>
</dbReference>
<dbReference type="EC" id="2.1.1.-" evidence="3"/>
<dbReference type="AlphaFoldDB" id="A0A388T747"/>
<dbReference type="Gene3D" id="3.40.50.150">
    <property type="entry name" value="Vaccinia Virus protein VP39"/>
    <property type="match status" value="1"/>
</dbReference>
<keyword evidence="6" id="KW-1185">Reference proteome</keyword>
<protein>
    <recommendedName>
        <fullName evidence="3">Methyltransferase</fullName>
        <ecNumber evidence="3">2.1.1.-</ecNumber>
    </recommendedName>
</protein>
<accession>A0A388T747</accession>
<feature type="domain" description="DNA methylase N-4/N-6" evidence="4">
    <location>
        <begin position="26"/>
        <end position="243"/>
    </location>
</feature>
<dbReference type="Proteomes" id="UP000269352">
    <property type="component" value="Unassembled WGS sequence"/>
</dbReference>
<dbReference type="GO" id="GO:0008170">
    <property type="term" value="F:N-methyltransferase activity"/>
    <property type="evidence" value="ECO:0007669"/>
    <property type="project" value="InterPro"/>
</dbReference>
<sequence>MIGKFLNKVTQGDCLERLKQIPDNSVDMTFADPPFNLKKVYNSYKDSLKLQEYLDWCERWITEMVRVTKSTGSIFVHNIPKWLTYYAAFLNKQADFKHWISWDAPTAPMGKTLQPGHYGILFYAKNCKQLKFYEIRYPHKRARKSNILAKDYGGKKSLLHPFGPLVSDVWTDIHRIKHNKFRDEHPCQLPVHLLERIILMSTDENDIVLDPFNGTGTTAIAAKRLGRQYIGFDMDKKYVEITKNKLKREKSKSKIGDCWVSFYLDDVVTLRNKDWAYLKDFYCIPNNVENIDSQQIILLNKASIR</sequence>
<proteinExistence type="inferred from homology"/>
<evidence type="ECO:0000313" key="5">
    <source>
        <dbReference type="EMBL" id="GBR72497.1"/>
    </source>
</evidence>